<accession>A0A9N9T9D6</accession>
<keyword evidence="1" id="KW-0732">Signal</keyword>
<proteinExistence type="predicted"/>
<dbReference type="Proteomes" id="UP001153709">
    <property type="component" value="Chromosome 8"/>
</dbReference>
<keyword evidence="3" id="KW-1185">Reference proteome</keyword>
<protein>
    <submittedName>
        <fullName evidence="2">Uncharacterized protein</fullName>
    </submittedName>
</protein>
<feature type="signal peptide" evidence="1">
    <location>
        <begin position="1"/>
        <end position="18"/>
    </location>
</feature>
<evidence type="ECO:0000256" key="1">
    <source>
        <dbReference type="SAM" id="SignalP"/>
    </source>
</evidence>
<feature type="chain" id="PRO_5040239051" evidence="1">
    <location>
        <begin position="19"/>
        <end position="88"/>
    </location>
</feature>
<dbReference type="AlphaFoldDB" id="A0A9N9T9D6"/>
<dbReference type="Gene3D" id="2.10.25.10">
    <property type="entry name" value="Laminin"/>
    <property type="match status" value="1"/>
</dbReference>
<dbReference type="OrthoDB" id="6236007at2759"/>
<evidence type="ECO:0000313" key="3">
    <source>
        <dbReference type="Proteomes" id="UP001153709"/>
    </source>
</evidence>
<sequence length="88" mass="9740">MNIAFVVTLFVLVSLSVGEETEKCPPNEASYCTNPCHPIPTCQNRKPQRPSFSCGGLCIPRCECDITNGYIRNTVDNSCVKEKDCPKK</sequence>
<gene>
    <name evidence="2" type="ORF">DIABBA_LOCUS12337</name>
</gene>
<reference evidence="2" key="1">
    <citation type="submission" date="2022-01" db="EMBL/GenBank/DDBJ databases">
        <authorList>
            <person name="King R."/>
        </authorList>
    </citation>
    <scope>NUCLEOTIDE SEQUENCE</scope>
</reference>
<name>A0A9N9T9D6_DIABA</name>
<evidence type="ECO:0000313" key="2">
    <source>
        <dbReference type="EMBL" id="CAG9839582.1"/>
    </source>
</evidence>
<organism evidence="2 3">
    <name type="scientific">Diabrotica balteata</name>
    <name type="common">Banded cucumber beetle</name>
    <dbReference type="NCBI Taxonomy" id="107213"/>
    <lineage>
        <taxon>Eukaryota</taxon>
        <taxon>Metazoa</taxon>
        <taxon>Ecdysozoa</taxon>
        <taxon>Arthropoda</taxon>
        <taxon>Hexapoda</taxon>
        <taxon>Insecta</taxon>
        <taxon>Pterygota</taxon>
        <taxon>Neoptera</taxon>
        <taxon>Endopterygota</taxon>
        <taxon>Coleoptera</taxon>
        <taxon>Polyphaga</taxon>
        <taxon>Cucujiformia</taxon>
        <taxon>Chrysomeloidea</taxon>
        <taxon>Chrysomelidae</taxon>
        <taxon>Galerucinae</taxon>
        <taxon>Diabroticina</taxon>
        <taxon>Diabroticites</taxon>
        <taxon>Diabrotica</taxon>
    </lineage>
</organism>
<dbReference type="EMBL" id="OU898283">
    <property type="protein sequence ID" value="CAG9839582.1"/>
    <property type="molecule type" value="Genomic_DNA"/>
</dbReference>
<dbReference type="CDD" id="cd19941">
    <property type="entry name" value="TIL"/>
    <property type="match status" value="1"/>
</dbReference>